<dbReference type="CDD" id="cd00009">
    <property type="entry name" value="AAA"/>
    <property type="match status" value="1"/>
</dbReference>
<dbReference type="FunFam" id="3.40.50.300:FF:000006">
    <property type="entry name" value="DNA-binding transcriptional regulator NtrC"/>
    <property type="match status" value="1"/>
</dbReference>
<evidence type="ECO:0000259" key="6">
    <source>
        <dbReference type="PROSITE" id="PS50045"/>
    </source>
</evidence>
<dbReference type="SMART" id="SM00382">
    <property type="entry name" value="AAA"/>
    <property type="match status" value="1"/>
</dbReference>
<feature type="domain" description="Sigma-54 factor interaction" evidence="6">
    <location>
        <begin position="144"/>
        <end position="372"/>
    </location>
</feature>
<evidence type="ECO:0000256" key="3">
    <source>
        <dbReference type="ARBA" id="ARBA00023015"/>
    </source>
</evidence>
<comment type="caution">
    <text evidence="7">The sequence shown here is derived from an EMBL/GenBank/DDBJ whole genome shotgun (WGS) entry which is preliminary data.</text>
</comment>
<dbReference type="PROSITE" id="PS50045">
    <property type="entry name" value="SIGMA54_INTERACT_4"/>
    <property type="match status" value="1"/>
</dbReference>
<dbReference type="InterPro" id="IPR002078">
    <property type="entry name" value="Sigma_54_int"/>
</dbReference>
<dbReference type="Gene3D" id="1.10.10.60">
    <property type="entry name" value="Homeodomain-like"/>
    <property type="match status" value="1"/>
</dbReference>
<dbReference type="GO" id="GO:0005524">
    <property type="term" value="F:ATP binding"/>
    <property type="evidence" value="ECO:0007669"/>
    <property type="project" value="UniProtKB-KW"/>
</dbReference>
<proteinExistence type="predicted"/>
<dbReference type="Pfam" id="PF02954">
    <property type="entry name" value="HTH_8"/>
    <property type="match status" value="1"/>
</dbReference>
<keyword evidence="1" id="KW-0547">Nucleotide-binding</keyword>
<accession>A0A845QIQ4</accession>
<dbReference type="InterPro" id="IPR027417">
    <property type="entry name" value="P-loop_NTPase"/>
</dbReference>
<dbReference type="InterPro" id="IPR025943">
    <property type="entry name" value="Sigma_54_int_dom_ATP-bd_2"/>
</dbReference>
<dbReference type="InterPro" id="IPR025944">
    <property type="entry name" value="Sigma_54_int_dom_CS"/>
</dbReference>
<evidence type="ECO:0000313" key="8">
    <source>
        <dbReference type="Proteomes" id="UP000446866"/>
    </source>
</evidence>
<dbReference type="SUPFAM" id="SSF55785">
    <property type="entry name" value="PYP-like sensor domain (PAS domain)"/>
    <property type="match status" value="1"/>
</dbReference>
<evidence type="ECO:0000256" key="1">
    <source>
        <dbReference type="ARBA" id="ARBA00022741"/>
    </source>
</evidence>
<keyword evidence="5" id="KW-0804">Transcription</keyword>
<keyword evidence="3" id="KW-0805">Transcription regulation</keyword>
<dbReference type="GO" id="GO:0043565">
    <property type="term" value="F:sequence-specific DNA binding"/>
    <property type="evidence" value="ECO:0007669"/>
    <property type="project" value="InterPro"/>
</dbReference>
<dbReference type="InterPro" id="IPR003593">
    <property type="entry name" value="AAA+_ATPase"/>
</dbReference>
<dbReference type="EMBL" id="QXWK01000012">
    <property type="protein sequence ID" value="NBH61446.1"/>
    <property type="molecule type" value="Genomic_DNA"/>
</dbReference>
<name>A0A845QIQ4_9FIRM</name>
<keyword evidence="2" id="KW-0067">ATP-binding</keyword>
<protein>
    <submittedName>
        <fullName evidence="7">AAA family ATPase</fullName>
    </submittedName>
</protein>
<dbReference type="InterPro" id="IPR035965">
    <property type="entry name" value="PAS-like_dom_sf"/>
</dbReference>
<keyword evidence="8" id="KW-1185">Reference proteome</keyword>
<dbReference type="Gene3D" id="3.40.50.300">
    <property type="entry name" value="P-loop containing nucleotide triphosphate hydrolases"/>
    <property type="match status" value="1"/>
</dbReference>
<dbReference type="InterPro" id="IPR009057">
    <property type="entry name" value="Homeodomain-like_sf"/>
</dbReference>
<dbReference type="SUPFAM" id="SSF52540">
    <property type="entry name" value="P-loop containing nucleoside triphosphate hydrolases"/>
    <property type="match status" value="1"/>
</dbReference>
<dbReference type="InterPro" id="IPR002197">
    <property type="entry name" value="HTH_Fis"/>
</dbReference>
<dbReference type="InterPro" id="IPR058031">
    <property type="entry name" value="AAA_lid_NorR"/>
</dbReference>
<evidence type="ECO:0000256" key="4">
    <source>
        <dbReference type="ARBA" id="ARBA00023125"/>
    </source>
</evidence>
<dbReference type="PROSITE" id="PS00676">
    <property type="entry name" value="SIGMA54_INTERACT_2"/>
    <property type="match status" value="1"/>
</dbReference>
<evidence type="ECO:0000256" key="5">
    <source>
        <dbReference type="ARBA" id="ARBA00023163"/>
    </source>
</evidence>
<dbReference type="AlphaFoldDB" id="A0A845QIQ4"/>
<dbReference type="Gene3D" id="1.10.8.60">
    <property type="match status" value="1"/>
</dbReference>
<dbReference type="PANTHER" id="PTHR32071">
    <property type="entry name" value="TRANSCRIPTIONAL REGULATORY PROTEIN"/>
    <property type="match status" value="1"/>
</dbReference>
<dbReference type="PANTHER" id="PTHR32071:SF74">
    <property type="entry name" value="TRANSCRIPTIONAL ACTIVATOR ROCR"/>
    <property type="match status" value="1"/>
</dbReference>
<dbReference type="GO" id="GO:0006355">
    <property type="term" value="P:regulation of DNA-templated transcription"/>
    <property type="evidence" value="ECO:0007669"/>
    <property type="project" value="InterPro"/>
</dbReference>
<keyword evidence="4" id="KW-0238">DNA-binding</keyword>
<organism evidence="7 8">
    <name type="scientific">Anaerotruncus colihominis</name>
    <dbReference type="NCBI Taxonomy" id="169435"/>
    <lineage>
        <taxon>Bacteria</taxon>
        <taxon>Bacillati</taxon>
        <taxon>Bacillota</taxon>
        <taxon>Clostridia</taxon>
        <taxon>Eubacteriales</taxon>
        <taxon>Oscillospiraceae</taxon>
        <taxon>Anaerotruncus</taxon>
    </lineage>
</organism>
<dbReference type="RefSeq" id="WP_160201729.1">
    <property type="nucleotide sequence ID" value="NZ_QXWK01000012.1"/>
</dbReference>
<evidence type="ECO:0000313" key="7">
    <source>
        <dbReference type="EMBL" id="NBH61446.1"/>
    </source>
</evidence>
<evidence type="ECO:0000256" key="2">
    <source>
        <dbReference type="ARBA" id="ARBA00022840"/>
    </source>
</evidence>
<dbReference type="Pfam" id="PF25601">
    <property type="entry name" value="AAA_lid_14"/>
    <property type="match status" value="1"/>
</dbReference>
<gene>
    <name evidence="7" type="ORF">D0435_07265</name>
</gene>
<dbReference type="PROSITE" id="PS00688">
    <property type="entry name" value="SIGMA54_INTERACT_3"/>
    <property type="match status" value="1"/>
</dbReference>
<dbReference type="SUPFAM" id="SSF46689">
    <property type="entry name" value="Homeodomain-like"/>
    <property type="match status" value="1"/>
</dbReference>
<dbReference type="Pfam" id="PF00158">
    <property type="entry name" value="Sigma54_activat"/>
    <property type="match status" value="1"/>
</dbReference>
<dbReference type="Gene3D" id="3.30.450.20">
    <property type="entry name" value="PAS domain"/>
    <property type="match status" value="1"/>
</dbReference>
<sequence length="459" mass="52359">MELSNYVKQILNIYNYYDGAIIMDRKGIIEYYYNSRKDINTLTNEETRGKSLFTIYPDLERENSSMFEVVRTGKPLLNQYQKLINYRNETYEALFSTFPIYIENQIAGCIEVFLYLEEREEHLNIFIMNSKTTGTREPYLLRDIVSVSAPMEQLKERIIQASRTKSTVLIYGETGTGKELVAQALHANSSRGGKRFLSQNCAAIPENLLESILFGTVKGGFTNAENHMGLFEAASGGTLFLDEVNSMDLAVQAKLLRVLEEQKVTRIGSTKEIPVDVRIIAAMNESPKECVQNGTLREDLYYRLRVVQLDLPPLRERKEDIVPLIEHYIDFFNRTMQRQIKGVSSELMAAFCQYTWPGNVRELRNMIESGFNLCEGDVIDMEDIDINVLAAAGEQYDEKCLPINSLKARMQRFERYILQEALTQCGSITDTAACLGISRQTLSAKMKSLEIADICRGEE</sequence>
<reference evidence="7 8" key="1">
    <citation type="submission" date="2018-08" db="EMBL/GenBank/DDBJ databases">
        <title>Murine metabolic-syndrome-specific gut microbial biobank.</title>
        <authorList>
            <person name="Liu C."/>
        </authorList>
    </citation>
    <scope>NUCLEOTIDE SEQUENCE [LARGE SCALE GENOMIC DNA]</scope>
    <source>
        <strain evidence="7 8">28</strain>
    </source>
</reference>
<dbReference type="Proteomes" id="UP000446866">
    <property type="component" value="Unassembled WGS sequence"/>
</dbReference>
<dbReference type="InterPro" id="IPR025662">
    <property type="entry name" value="Sigma_54_int_dom_ATP-bd_1"/>
</dbReference>
<dbReference type="PROSITE" id="PS00675">
    <property type="entry name" value="SIGMA54_INTERACT_1"/>
    <property type="match status" value="1"/>
</dbReference>